<dbReference type="NCBIfam" id="NF000940">
    <property type="entry name" value="PRK00094.1-2"/>
    <property type="match status" value="1"/>
</dbReference>
<gene>
    <name evidence="9" type="primary">gpsA</name>
    <name evidence="17" type="ORF">UU49_C0005G0019</name>
</gene>
<dbReference type="PATRIC" id="fig|1619048.3.peg.190"/>
<proteinExistence type="inferred from homology"/>
<feature type="binding site" evidence="9">
    <location>
        <position position="192"/>
    </location>
    <ligand>
        <name>sn-glycerol 3-phosphate</name>
        <dbReference type="ChEBI" id="CHEBI:57597"/>
    </ligand>
</feature>
<dbReference type="EC" id="1.1.1.94" evidence="9"/>
<keyword evidence="4 9" id="KW-0560">Oxidoreductase</keyword>
<feature type="binding site" evidence="11">
    <location>
        <begin position="256"/>
        <end position="257"/>
    </location>
    <ligand>
        <name>substrate</name>
    </ligand>
</feature>
<dbReference type="FunFam" id="3.40.50.720:FF:000019">
    <property type="entry name" value="Glycerol-3-phosphate dehydrogenase [NAD(P)+]"/>
    <property type="match status" value="1"/>
</dbReference>
<comment type="pathway">
    <text evidence="9">Membrane lipid metabolism; glycerophospholipid metabolism.</text>
</comment>
<keyword evidence="9" id="KW-0547">Nucleotide-binding</keyword>
<keyword evidence="3 9" id="KW-0521">NADP</keyword>
<comment type="caution">
    <text evidence="17">The sequence shown here is derived from an EMBL/GenBank/DDBJ whole genome shotgun (WGS) entry which is preliminary data.</text>
</comment>
<dbReference type="PIRSF" id="PIRSF000114">
    <property type="entry name" value="Glycerol-3-P_dh"/>
    <property type="match status" value="1"/>
</dbReference>
<dbReference type="Pfam" id="PF07479">
    <property type="entry name" value="NAD_Gly3P_dh_C"/>
    <property type="match status" value="1"/>
</dbReference>
<dbReference type="GO" id="GO:0141153">
    <property type="term" value="F:glycerol-3-phosphate dehydrogenase (NADP+) activity"/>
    <property type="evidence" value="ECO:0007669"/>
    <property type="project" value="RHEA"/>
</dbReference>
<dbReference type="GO" id="GO:0046168">
    <property type="term" value="P:glycerol-3-phosphate catabolic process"/>
    <property type="evidence" value="ECO:0007669"/>
    <property type="project" value="InterPro"/>
</dbReference>
<feature type="binding site" evidence="9">
    <location>
        <position position="106"/>
    </location>
    <ligand>
        <name>sn-glycerol 3-phosphate</name>
        <dbReference type="ChEBI" id="CHEBI:57597"/>
    </ligand>
</feature>
<evidence type="ECO:0000256" key="2">
    <source>
        <dbReference type="ARBA" id="ARBA00022516"/>
    </source>
</evidence>
<feature type="binding site" evidence="12">
    <location>
        <begin position="8"/>
        <end position="13"/>
    </location>
    <ligand>
        <name>NAD(+)</name>
        <dbReference type="ChEBI" id="CHEBI:57540"/>
    </ligand>
</feature>
<dbReference type="GO" id="GO:0005829">
    <property type="term" value="C:cytosol"/>
    <property type="evidence" value="ECO:0007669"/>
    <property type="project" value="TreeGrafter"/>
</dbReference>
<evidence type="ECO:0000256" key="11">
    <source>
        <dbReference type="PIRSR" id="PIRSR000114-2"/>
    </source>
</evidence>
<evidence type="ECO:0000313" key="18">
    <source>
        <dbReference type="Proteomes" id="UP000034108"/>
    </source>
</evidence>
<evidence type="ECO:0000256" key="9">
    <source>
        <dbReference type="HAMAP-Rule" id="MF_00394"/>
    </source>
</evidence>
<evidence type="ECO:0000256" key="6">
    <source>
        <dbReference type="ARBA" id="ARBA00023098"/>
    </source>
</evidence>
<feature type="binding site" evidence="9">
    <location>
        <position position="106"/>
    </location>
    <ligand>
        <name>NADPH</name>
        <dbReference type="ChEBI" id="CHEBI:57783"/>
    </ligand>
</feature>
<keyword evidence="8 9" id="KW-1208">Phospholipid metabolism</keyword>
<feature type="binding site" evidence="9">
    <location>
        <position position="256"/>
    </location>
    <ligand>
        <name>NADPH</name>
        <dbReference type="ChEBI" id="CHEBI:57783"/>
    </ligand>
</feature>
<evidence type="ECO:0000313" key="17">
    <source>
        <dbReference type="EMBL" id="KKR99561.1"/>
    </source>
</evidence>
<feature type="binding site" evidence="9">
    <location>
        <position position="141"/>
    </location>
    <ligand>
        <name>NADPH</name>
        <dbReference type="ChEBI" id="CHEBI:57783"/>
    </ligand>
</feature>
<dbReference type="EMBL" id="LCAV01000005">
    <property type="protein sequence ID" value="KKR99561.1"/>
    <property type="molecule type" value="Genomic_DNA"/>
</dbReference>
<feature type="binding site" evidence="9">
    <location>
        <position position="137"/>
    </location>
    <ligand>
        <name>sn-glycerol 3-phosphate</name>
        <dbReference type="ChEBI" id="CHEBI:57597"/>
    </ligand>
</feature>
<comment type="catalytic activity">
    <reaction evidence="9">
        <text>sn-glycerol 3-phosphate + NAD(+) = dihydroxyacetone phosphate + NADH + H(+)</text>
        <dbReference type="Rhea" id="RHEA:11092"/>
        <dbReference type="ChEBI" id="CHEBI:15378"/>
        <dbReference type="ChEBI" id="CHEBI:57540"/>
        <dbReference type="ChEBI" id="CHEBI:57597"/>
        <dbReference type="ChEBI" id="CHEBI:57642"/>
        <dbReference type="ChEBI" id="CHEBI:57945"/>
        <dbReference type="EC" id="1.1.1.94"/>
    </reaction>
</comment>
<dbReference type="Pfam" id="PF01210">
    <property type="entry name" value="NAD_Gly3P_dh_N"/>
    <property type="match status" value="1"/>
</dbReference>
<feature type="domain" description="Glycerol-3-phosphate dehydrogenase NAD-dependent C-terminal" evidence="16">
    <location>
        <begin position="181"/>
        <end position="320"/>
    </location>
</feature>
<comment type="function">
    <text evidence="9">Catalyzes the reduction of the glycolytic intermediate dihydroxyacetone phosphate (DHAP) to sn-glycerol 3-phosphate (G3P), the key precursor for phospholipid synthesis.</text>
</comment>
<dbReference type="PANTHER" id="PTHR11728:SF1">
    <property type="entry name" value="GLYCEROL-3-PHOSPHATE DEHYDROGENASE [NAD(+)] 2, CHLOROPLASTIC"/>
    <property type="match status" value="1"/>
</dbReference>
<keyword evidence="9" id="KW-0963">Cytoplasm</keyword>
<dbReference type="GO" id="GO:0051287">
    <property type="term" value="F:NAD binding"/>
    <property type="evidence" value="ECO:0007669"/>
    <property type="project" value="InterPro"/>
</dbReference>
<evidence type="ECO:0000256" key="5">
    <source>
        <dbReference type="ARBA" id="ARBA00023027"/>
    </source>
</evidence>
<sequence>MLKICILGSGSMGTALAHLIGNNGHKVVIWSIDKDVSEHINIHHENKKFLPGVSLSKNVSANLILPLALADASVVIVALPTQAVNQVLHALRNHLADNTAIVSVSKGIDVKSGQTVSQIIKSVLPQARNKNIAALMGPLFATEISAKVPSVGLLATADIKVFKFLQKILVNKHFFVRYSDDLIGAELGGALKNIYAILLGVCDGLGYGWNTKSALMTAVVKEMAEVGQYLGGKKETFYGLAGMGDLLTTGFGDKSRNRRFGEKLCSGKSVQEAIKEIGHVVEGAATVKAVIKMLGAFKKQAPLLSAVNDIVSKRKNPCMVLQKLFSVI</sequence>
<keyword evidence="6 9" id="KW-0443">Lipid metabolism</keyword>
<feature type="binding site" evidence="9">
    <location>
        <position position="282"/>
    </location>
    <ligand>
        <name>NADPH</name>
        <dbReference type="ChEBI" id="CHEBI:57783"/>
    </ligand>
</feature>
<dbReference type="InterPro" id="IPR036291">
    <property type="entry name" value="NAD(P)-bd_dom_sf"/>
</dbReference>
<evidence type="ECO:0000256" key="3">
    <source>
        <dbReference type="ARBA" id="ARBA00022857"/>
    </source>
</evidence>
<dbReference type="GO" id="GO:0046167">
    <property type="term" value="P:glycerol-3-phosphate biosynthetic process"/>
    <property type="evidence" value="ECO:0007669"/>
    <property type="project" value="UniProtKB-UniRule"/>
</dbReference>
<evidence type="ECO:0000256" key="12">
    <source>
        <dbReference type="PIRSR" id="PIRSR000114-3"/>
    </source>
</evidence>
<dbReference type="Proteomes" id="UP000034108">
    <property type="component" value="Unassembled WGS sequence"/>
</dbReference>
<dbReference type="HAMAP" id="MF_00394">
    <property type="entry name" value="NAD_Glyc3P_dehydrog"/>
    <property type="match status" value="1"/>
</dbReference>
<evidence type="ECO:0000256" key="14">
    <source>
        <dbReference type="RuleBase" id="RU000439"/>
    </source>
</evidence>
<dbReference type="InterPro" id="IPR013328">
    <property type="entry name" value="6PGD_dom2"/>
</dbReference>
<comment type="catalytic activity">
    <reaction evidence="9 14">
        <text>sn-glycerol 3-phosphate + NADP(+) = dihydroxyacetone phosphate + NADPH + H(+)</text>
        <dbReference type="Rhea" id="RHEA:11096"/>
        <dbReference type="ChEBI" id="CHEBI:15378"/>
        <dbReference type="ChEBI" id="CHEBI:57597"/>
        <dbReference type="ChEBI" id="CHEBI:57642"/>
        <dbReference type="ChEBI" id="CHEBI:57783"/>
        <dbReference type="ChEBI" id="CHEBI:58349"/>
        <dbReference type="EC" id="1.1.1.94"/>
    </reaction>
</comment>
<comment type="caution">
    <text evidence="9">Lacks conserved residue(s) required for the propagation of feature annotation.</text>
</comment>
<evidence type="ECO:0000259" key="15">
    <source>
        <dbReference type="Pfam" id="PF01210"/>
    </source>
</evidence>
<dbReference type="GO" id="GO:0008654">
    <property type="term" value="P:phospholipid biosynthetic process"/>
    <property type="evidence" value="ECO:0007669"/>
    <property type="project" value="UniProtKB-KW"/>
</dbReference>
<evidence type="ECO:0000256" key="13">
    <source>
        <dbReference type="RuleBase" id="RU000437"/>
    </source>
</evidence>
<dbReference type="GO" id="GO:0005975">
    <property type="term" value="P:carbohydrate metabolic process"/>
    <property type="evidence" value="ECO:0007669"/>
    <property type="project" value="InterPro"/>
</dbReference>
<dbReference type="Gene3D" id="3.40.50.720">
    <property type="entry name" value="NAD(P)-binding Rossmann-like Domain"/>
    <property type="match status" value="1"/>
</dbReference>
<accession>A0A0G0VIY1</accession>
<keyword evidence="2 9" id="KW-0444">Lipid biosynthesis</keyword>
<dbReference type="InterPro" id="IPR011128">
    <property type="entry name" value="G3P_DH_NAD-dep_N"/>
</dbReference>
<feature type="binding site" evidence="9">
    <location>
        <position position="256"/>
    </location>
    <ligand>
        <name>sn-glycerol 3-phosphate</name>
        <dbReference type="ChEBI" id="CHEBI:57597"/>
    </ligand>
</feature>
<keyword evidence="5 9" id="KW-0520">NAD</keyword>
<dbReference type="InterPro" id="IPR006109">
    <property type="entry name" value="G3P_DH_NAD-dep_C"/>
</dbReference>
<feature type="binding site" evidence="9">
    <location>
        <position position="257"/>
    </location>
    <ligand>
        <name>sn-glycerol 3-phosphate</name>
        <dbReference type="ChEBI" id="CHEBI:57597"/>
    </ligand>
</feature>
<name>A0A0G0VIY1_9BACT</name>
<dbReference type="GO" id="GO:0141152">
    <property type="term" value="F:glycerol-3-phosphate dehydrogenase (NAD+) activity"/>
    <property type="evidence" value="ECO:0007669"/>
    <property type="project" value="RHEA"/>
</dbReference>
<feature type="active site" description="Proton acceptor" evidence="9 10">
    <location>
        <position position="192"/>
    </location>
</feature>
<protein>
    <recommendedName>
        <fullName evidence="9">Glycerol-3-phosphate dehydrogenase [NAD(P)+]</fullName>
        <ecNumber evidence="9">1.1.1.94</ecNumber>
    </recommendedName>
    <alternativeName>
        <fullName evidence="9">NAD(P)(+)-dependent glycerol-3-phosphate dehydrogenase</fullName>
    </alternativeName>
    <alternativeName>
        <fullName evidence="9">NAD(P)H-dependent dihydroxyacetone-phosphate reductase</fullName>
    </alternativeName>
</protein>
<keyword evidence="7 9" id="KW-0594">Phospholipid biosynthesis</keyword>
<reference evidence="17 18" key="1">
    <citation type="journal article" date="2015" name="Nature">
        <title>rRNA introns, odd ribosomes, and small enigmatic genomes across a large radiation of phyla.</title>
        <authorList>
            <person name="Brown C.T."/>
            <person name="Hug L.A."/>
            <person name="Thomas B.C."/>
            <person name="Sharon I."/>
            <person name="Castelle C.J."/>
            <person name="Singh A."/>
            <person name="Wilkins M.J."/>
            <person name="Williams K.H."/>
            <person name="Banfield J.F."/>
        </authorList>
    </citation>
    <scope>NUCLEOTIDE SEQUENCE [LARGE SCALE GENOMIC DNA]</scope>
</reference>
<feature type="binding site" evidence="11">
    <location>
        <position position="106"/>
    </location>
    <ligand>
        <name>substrate</name>
    </ligand>
</feature>
<feature type="binding site" evidence="9">
    <location>
        <position position="255"/>
    </location>
    <ligand>
        <name>sn-glycerol 3-phosphate</name>
        <dbReference type="ChEBI" id="CHEBI:57597"/>
    </ligand>
</feature>
<dbReference type="NCBIfam" id="NF000942">
    <property type="entry name" value="PRK00094.1-4"/>
    <property type="match status" value="1"/>
</dbReference>
<evidence type="ECO:0000256" key="7">
    <source>
        <dbReference type="ARBA" id="ARBA00023209"/>
    </source>
</evidence>
<feature type="domain" description="Glycerol-3-phosphate dehydrogenase NAD-dependent N-terminal" evidence="15">
    <location>
        <begin position="3"/>
        <end position="158"/>
    </location>
</feature>
<dbReference type="PRINTS" id="PR00077">
    <property type="entry name" value="GPDHDRGNASE"/>
</dbReference>
<dbReference type="AlphaFoldDB" id="A0A0G0VIY1"/>
<evidence type="ECO:0000256" key="1">
    <source>
        <dbReference type="ARBA" id="ARBA00011009"/>
    </source>
</evidence>
<evidence type="ECO:0000256" key="8">
    <source>
        <dbReference type="ARBA" id="ARBA00023264"/>
    </source>
</evidence>
<feature type="binding site" evidence="9">
    <location>
        <position position="245"/>
    </location>
    <ligand>
        <name>sn-glycerol 3-phosphate</name>
        <dbReference type="ChEBI" id="CHEBI:57597"/>
    </ligand>
</feature>
<feature type="binding site" evidence="12">
    <location>
        <position position="256"/>
    </location>
    <ligand>
        <name>NAD(+)</name>
        <dbReference type="ChEBI" id="CHEBI:57540"/>
    </ligand>
</feature>
<dbReference type="PANTHER" id="PTHR11728">
    <property type="entry name" value="GLYCEROL-3-PHOSPHATE DEHYDROGENASE"/>
    <property type="match status" value="1"/>
</dbReference>
<feature type="binding site" evidence="12">
    <location>
        <position position="141"/>
    </location>
    <ligand>
        <name>NAD(+)</name>
        <dbReference type="ChEBI" id="CHEBI:57540"/>
    </ligand>
</feature>
<dbReference type="GO" id="GO:0006650">
    <property type="term" value="P:glycerophospholipid metabolic process"/>
    <property type="evidence" value="ECO:0007669"/>
    <property type="project" value="UniProtKB-UniRule"/>
</dbReference>
<dbReference type="SUPFAM" id="SSF51735">
    <property type="entry name" value="NAD(P)-binding Rossmann-fold domains"/>
    <property type="match status" value="1"/>
</dbReference>
<dbReference type="STRING" id="1619048.UU49_C0005G0019"/>
<feature type="binding site" evidence="9">
    <location>
        <position position="280"/>
    </location>
    <ligand>
        <name>NADPH</name>
        <dbReference type="ChEBI" id="CHEBI:57783"/>
    </ligand>
</feature>
<dbReference type="InterPro" id="IPR006168">
    <property type="entry name" value="G3P_DH_NAD-dep"/>
</dbReference>
<evidence type="ECO:0000256" key="10">
    <source>
        <dbReference type="PIRSR" id="PIRSR000114-1"/>
    </source>
</evidence>
<dbReference type="Gene3D" id="1.10.1040.10">
    <property type="entry name" value="N-(1-d-carboxylethyl)-l-norvaline Dehydrogenase, domain 2"/>
    <property type="match status" value="1"/>
</dbReference>
<feature type="binding site" evidence="9">
    <location>
        <position position="11"/>
    </location>
    <ligand>
        <name>NADPH</name>
        <dbReference type="ChEBI" id="CHEBI:57783"/>
    </ligand>
</feature>
<comment type="similarity">
    <text evidence="1 9 13">Belongs to the NAD-dependent glycerol-3-phosphate dehydrogenase family.</text>
</comment>
<organism evidence="17 18">
    <name type="scientific">Candidatus Magasanikbacteria bacterium GW2011_GWC2_41_17</name>
    <dbReference type="NCBI Taxonomy" id="1619048"/>
    <lineage>
        <taxon>Bacteria</taxon>
        <taxon>Candidatus Magasanikiibacteriota</taxon>
    </lineage>
</organism>
<evidence type="ECO:0000259" key="16">
    <source>
        <dbReference type="Pfam" id="PF07479"/>
    </source>
</evidence>
<comment type="subcellular location">
    <subcellularLocation>
        <location evidence="9">Cytoplasm</location>
    </subcellularLocation>
</comment>
<dbReference type="InterPro" id="IPR008927">
    <property type="entry name" value="6-PGluconate_DH-like_C_sf"/>
</dbReference>
<dbReference type="SUPFAM" id="SSF48179">
    <property type="entry name" value="6-phosphogluconate dehydrogenase C-terminal domain-like"/>
    <property type="match status" value="1"/>
</dbReference>
<dbReference type="UniPathway" id="UPA00940"/>
<evidence type="ECO:0000256" key="4">
    <source>
        <dbReference type="ARBA" id="ARBA00023002"/>
    </source>
</evidence>